<dbReference type="SUPFAM" id="SSF56672">
    <property type="entry name" value="DNA/RNA polymerases"/>
    <property type="match status" value="1"/>
</dbReference>
<feature type="domain" description="Reverse transcriptase/retrotransposon-derived protein RNase H-like" evidence="1">
    <location>
        <begin position="421"/>
        <end position="514"/>
    </location>
</feature>
<dbReference type="InParanoid" id="A0A1X7VRD3"/>
<name>A0A1X7VRD3_AMPQE</name>
<dbReference type="OrthoDB" id="6260718at2759"/>
<accession>A0A1X7VRD3</accession>
<evidence type="ECO:0000259" key="1">
    <source>
        <dbReference type="Pfam" id="PF17919"/>
    </source>
</evidence>
<proteinExistence type="predicted"/>
<dbReference type="AlphaFoldDB" id="A0A1X7VRD3"/>
<evidence type="ECO:0000259" key="2">
    <source>
        <dbReference type="Pfam" id="PF23055"/>
    </source>
</evidence>
<dbReference type="Gene3D" id="3.10.10.10">
    <property type="entry name" value="HIV Type 1 Reverse Transcriptase, subunit A, domain 1"/>
    <property type="match status" value="1"/>
</dbReference>
<dbReference type="Pfam" id="PF23055">
    <property type="entry name" value="DUF7041"/>
    <property type="match status" value="1"/>
</dbReference>
<dbReference type="PANTHER" id="PTHR33327">
    <property type="entry name" value="ENDONUCLEASE"/>
    <property type="match status" value="1"/>
</dbReference>
<dbReference type="InterPro" id="IPR043502">
    <property type="entry name" value="DNA/RNA_pol_sf"/>
</dbReference>
<sequence>MAEDEAPTASIYPTTAAVSLKLPPFWPSDPLVWLAKVDAQFSTRNITSEKTMFKYVVAFLAPEFPQESALVERTAASEQRQLQQLFKAEELGDRKPSQLLRRMQQLLGDKASSTDATFICELFLQRLPLNVRMVLAFSDTMDLKKLAQLGDKIVEVATLQVHSATQPSRTPKIDTLCSESLELRQIVASLQSFNKPRHPPKETQLVPVVPLLLQAVPLQLHLSAGITAVLEILPGNVNLPVPGPPRKLTPAHNVTHRIITSGQPVHAKPHRLPPERLRIARLEFEHMMQLGVFRLSSSNWSSPLHMVPKKTAGDWRPCGDDRALNQTTIPDCYPIPHIQDFTTNLHGTKYFPKSINCSPQEHKDHLRLIFQRFQQMALLLSLSDSNQFRNFQYPIVKKTSCAHILSALYSLLKTNQKDVQWFSAADVSFAQAKDLLVKATLLNHPAPDAPTCIMTDPTDVAVGAILQLFTEGMWKPISHFSRKLNPTEGRYSTSDRVLLAIYLSIRHFRHFIEG</sequence>
<dbReference type="InterPro" id="IPR055469">
    <property type="entry name" value="DUF7041"/>
</dbReference>
<evidence type="ECO:0000313" key="3">
    <source>
        <dbReference type="EnsemblMetazoa" id="Aqu2.1.42390_001"/>
    </source>
</evidence>
<protein>
    <submittedName>
        <fullName evidence="3">Uncharacterized protein</fullName>
    </submittedName>
</protein>
<reference evidence="3" key="1">
    <citation type="submission" date="2017-05" db="UniProtKB">
        <authorList>
            <consortium name="EnsemblMetazoa"/>
        </authorList>
    </citation>
    <scope>IDENTIFICATION</scope>
</reference>
<dbReference type="InterPro" id="IPR041577">
    <property type="entry name" value="RT_RNaseH_2"/>
</dbReference>
<dbReference type="Pfam" id="PF17919">
    <property type="entry name" value="RT_RNaseH_2"/>
    <property type="match status" value="1"/>
</dbReference>
<dbReference type="EnsemblMetazoa" id="Aqu2.1.42390_001">
    <property type="protein sequence ID" value="Aqu2.1.42390_001"/>
    <property type="gene ID" value="Aqu2.1.42390"/>
</dbReference>
<dbReference type="PANTHER" id="PTHR33327:SF3">
    <property type="entry name" value="RNA-DIRECTED DNA POLYMERASE"/>
    <property type="match status" value="1"/>
</dbReference>
<organism evidence="3">
    <name type="scientific">Amphimedon queenslandica</name>
    <name type="common">Sponge</name>
    <dbReference type="NCBI Taxonomy" id="400682"/>
    <lineage>
        <taxon>Eukaryota</taxon>
        <taxon>Metazoa</taxon>
        <taxon>Porifera</taxon>
        <taxon>Demospongiae</taxon>
        <taxon>Heteroscleromorpha</taxon>
        <taxon>Haplosclerida</taxon>
        <taxon>Niphatidae</taxon>
        <taxon>Amphimedon</taxon>
    </lineage>
</organism>
<feature type="domain" description="DUF7041" evidence="2">
    <location>
        <begin position="22"/>
        <end position="102"/>
    </location>
</feature>